<evidence type="ECO:0000256" key="5">
    <source>
        <dbReference type="ARBA" id="ARBA00023088"/>
    </source>
</evidence>
<dbReference type="STRING" id="1130798.LBLM1_04100"/>
<feature type="compositionally biased region" description="Low complexity" evidence="6">
    <location>
        <begin position="801"/>
        <end position="820"/>
    </location>
</feature>
<proteinExistence type="predicted"/>
<feature type="region of interest" description="Disordered" evidence="6">
    <location>
        <begin position="2145"/>
        <end position="2165"/>
    </location>
</feature>
<feature type="compositionally biased region" description="Low complexity" evidence="6">
    <location>
        <begin position="163"/>
        <end position="176"/>
    </location>
</feature>
<dbReference type="Gene3D" id="3.10.20.320">
    <property type="entry name" value="Putative peptidoglycan bound protein (lpxtg motif)"/>
    <property type="match status" value="1"/>
</dbReference>
<dbReference type="HOGENOM" id="CLU_001295_0_0_9"/>
<evidence type="ECO:0000259" key="8">
    <source>
        <dbReference type="PROSITE" id="PS50847"/>
    </source>
</evidence>
<keyword evidence="5" id="KW-0572">Peptidoglycan-anchor</keyword>
<feature type="compositionally biased region" description="Basic and acidic residues" evidence="6">
    <location>
        <begin position="182"/>
        <end position="193"/>
    </location>
</feature>
<evidence type="ECO:0000256" key="2">
    <source>
        <dbReference type="ARBA" id="ARBA00022525"/>
    </source>
</evidence>
<evidence type="ECO:0000313" key="10">
    <source>
        <dbReference type="Proteomes" id="UP000003645"/>
    </source>
</evidence>
<feature type="region of interest" description="Disordered" evidence="6">
    <location>
        <begin position="800"/>
        <end position="823"/>
    </location>
</feature>
<dbReference type="Pfam" id="PF17965">
    <property type="entry name" value="MucBP_2"/>
    <property type="match status" value="5"/>
</dbReference>
<feature type="domain" description="Gram-positive cocci surface proteins LPxTG" evidence="8">
    <location>
        <begin position="2368"/>
        <end position="2405"/>
    </location>
</feature>
<evidence type="ECO:0000256" key="3">
    <source>
        <dbReference type="ARBA" id="ARBA00022729"/>
    </source>
</evidence>
<dbReference type="Proteomes" id="UP000003645">
    <property type="component" value="Chromosome"/>
</dbReference>
<feature type="signal peptide" evidence="7">
    <location>
        <begin position="1"/>
        <end position="48"/>
    </location>
</feature>
<keyword evidence="4" id="KW-0677">Repeat</keyword>
<keyword evidence="3 7" id="KW-0732">Signal</keyword>
<feature type="region of interest" description="Disordered" evidence="6">
    <location>
        <begin position="1527"/>
        <end position="1550"/>
    </location>
</feature>
<dbReference type="Pfam" id="PF17966">
    <property type="entry name" value="Muc_B2"/>
    <property type="match status" value="7"/>
</dbReference>
<feature type="region of interest" description="Disordered" evidence="6">
    <location>
        <begin position="1415"/>
        <end position="1443"/>
    </location>
</feature>
<dbReference type="KEGG" id="lmu:LBLM1_04100"/>
<dbReference type="Gene3D" id="3.10.20.470">
    <property type="match status" value="5"/>
</dbReference>
<feature type="region of interest" description="Disordered" evidence="6">
    <location>
        <begin position="1979"/>
        <end position="1998"/>
    </location>
</feature>
<dbReference type="InterPro" id="IPR005877">
    <property type="entry name" value="YSIRK_signal_dom"/>
</dbReference>
<dbReference type="PROSITE" id="PS50847">
    <property type="entry name" value="GRAM_POS_ANCHORING"/>
    <property type="match status" value="1"/>
</dbReference>
<evidence type="ECO:0000313" key="9">
    <source>
        <dbReference type="EMBL" id="AJT50310.1"/>
    </source>
</evidence>
<protein>
    <recommendedName>
        <fullName evidence="8">Gram-positive cocci surface proteins LPxTG domain-containing protein</fullName>
    </recommendedName>
</protein>
<feature type="compositionally biased region" description="Polar residues" evidence="6">
    <location>
        <begin position="2367"/>
        <end position="2378"/>
    </location>
</feature>
<dbReference type="InterPro" id="IPR019931">
    <property type="entry name" value="LPXTG_anchor"/>
</dbReference>
<dbReference type="Gene3D" id="2.60.40.4300">
    <property type="match status" value="7"/>
</dbReference>
<feature type="compositionally biased region" description="Low complexity" evidence="6">
    <location>
        <begin position="2308"/>
        <end position="2331"/>
    </location>
</feature>
<dbReference type="RefSeq" id="WP_045025316.1">
    <property type="nucleotide sequence ID" value="NZ_CP011013.1"/>
</dbReference>
<dbReference type="NCBIfam" id="TIGR01168">
    <property type="entry name" value="YSIRK_signal"/>
    <property type="match status" value="1"/>
</dbReference>
<dbReference type="Pfam" id="PF00746">
    <property type="entry name" value="Gram_pos_anchor"/>
    <property type="match status" value="1"/>
</dbReference>
<keyword evidence="2" id="KW-0964">Secreted</keyword>
<accession>A0A0D4CK62</accession>
<feature type="region of interest" description="Disordered" evidence="6">
    <location>
        <begin position="163"/>
        <end position="198"/>
    </location>
</feature>
<feature type="region of interest" description="Disordered" evidence="6">
    <location>
        <begin position="1030"/>
        <end position="1055"/>
    </location>
</feature>
<dbReference type="Pfam" id="PF06458">
    <property type="entry name" value="MucBP"/>
    <property type="match status" value="2"/>
</dbReference>
<gene>
    <name evidence="9" type="ORF">LBLM1_04100</name>
</gene>
<feature type="region of interest" description="Disordered" evidence="6">
    <location>
        <begin position="1753"/>
        <end position="1777"/>
    </location>
</feature>
<feature type="chain" id="PRO_5002274238" description="Gram-positive cocci surface proteins LPxTG domain-containing protein" evidence="7">
    <location>
        <begin position="49"/>
        <end position="2405"/>
    </location>
</feature>
<dbReference type="NCBIfam" id="TIGR01167">
    <property type="entry name" value="LPXTG_anchor"/>
    <property type="match status" value="1"/>
</dbReference>
<dbReference type="Pfam" id="PF04650">
    <property type="entry name" value="YSIRK_signal"/>
    <property type="match status" value="1"/>
</dbReference>
<organism evidence="9 10">
    <name type="scientific">Limosilactobacillus mucosae LM1</name>
    <dbReference type="NCBI Taxonomy" id="1130798"/>
    <lineage>
        <taxon>Bacteria</taxon>
        <taxon>Bacillati</taxon>
        <taxon>Bacillota</taxon>
        <taxon>Bacilli</taxon>
        <taxon>Lactobacillales</taxon>
        <taxon>Lactobacillaceae</taxon>
        <taxon>Limosilactobacillus</taxon>
    </lineage>
</organism>
<dbReference type="InterPro" id="IPR009459">
    <property type="entry name" value="MucBP_dom"/>
</dbReference>
<feature type="region of interest" description="Disordered" evidence="6">
    <location>
        <begin position="1252"/>
        <end position="1275"/>
    </location>
</feature>
<keyword evidence="1" id="KW-0134">Cell wall</keyword>
<dbReference type="InterPro" id="IPR041558">
    <property type="entry name" value="MucBP_2"/>
</dbReference>
<keyword evidence="10" id="KW-1185">Reference proteome</keyword>
<feature type="region of interest" description="Disordered" evidence="6">
    <location>
        <begin position="2106"/>
        <end position="2129"/>
    </location>
</feature>
<feature type="region of interest" description="Disordered" evidence="6">
    <location>
        <begin position="2246"/>
        <end position="2379"/>
    </location>
</feature>
<dbReference type="InterPro" id="IPR041495">
    <property type="entry name" value="Mub_B2"/>
</dbReference>
<feature type="compositionally biased region" description="Polar residues" evidence="6">
    <location>
        <begin position="2347"/>
        <end position="2360"/>
    </location>
</feature>
<evidence type="ECO:0000256" key="6">
    <source>
        <dbReference type="SAM" id="MobiDB-lite"/>
    </source>
</evidence>
<reference evidence="9 10" key="1">
    <citation type="journal article" date="2012" name="J. Bacteriol.">
        <title>Genome sequence of Lactobacillus mucosae LM1, isolated from piglet feces.</title>
        <authorList>
            <person name="Lee J.H."/>
            <person name="Valeriano V.D."/>
            <person name="Shin Y.R."/>
            <person name="Chae J.P."/>
            <person name="Kim G.B."/>
            <person name="Ham J.S."/>
            <person name="Chun J."/>
            <person name="Kang D.K."/>
        </authorList>
    </citation>
    <scope>NUCLEOTIDE SEQUENCE [LARGE SCALE GENOMIC DNA]</scope>
    <source>
        <strain evidence="9 10">LM1</strain>
    </source>
</reference>
<sequence length="2405" mass="255961">MLSKNNTYLKKKKIANQAQRFGLRKLSIGTVSVLLGTLLFMGNSQASADTTTDTTSTGTEAKTASATTDLNASQVALSSTGSQAAASESAATASQATSSSMTATSQAATNSATAASDTTTDTTKTSTPATSTAAQSKTAVKATVTATPTAETNASITIAEASAATTANSQATSDDAVSAEGKITDEGKTKGLTDNDVAPGMSNANGASLVLDNSSQIPSGYKADPTKGRYTFGIVSLGGDFVADNTGSQNNDTYNDTHSTKYYLRFSTSSTATNGKYDETVFAQVVDGNTDQVIWESSLTPELGTVEVDKLSNVGSDGITYHYLLTYNVTTVNGVTTKTIDINTNRGTQSAKVVYSADGSVGSAPASVVHLNYPSASTIKTEYIAKDAAGNETILAEYEETGRQGYTYTVSDQRTFKGYDLISSPSKTTGTLSSSYNVGDIIVSIQKQLSNTLQIARVNVVTNTDGTAKIVLKVAKLGASIDDIADENVWKTILSTEPVAPGGGYSTEGNYDAGSAHPNGAFLLYTLPQDGSKPIGVKYLTDAGFTEDQLEGYGGYLTAFGLYNRLVPGQEPANYYYAPQGQVRINYVTSDGTAIQAPAAAYENSGKNTTYNVSGSEYRPTTITVNGKTYRYVKTDKSLGKAGTTTINGFTYNTTPSDATGTINSNTVNDVYFVYEQVTYHTGTDAETKDVTRTIEYYDSVTGEQIPTNLESTVTQTATLKRNKIYDDQGNFIGYGTVSANGSSYTIDDSWKADAQTWTQQDSADLSDYGYTAPDRASVAAVTVDGNTTNVTEKVYYGHQTTPVTPTNPGTPGKPINPKGDVNYPDGVAKDDLTDTVTRTINYVDAKGNPVKGGPNGEETITQTVTFERTAIVDKVTGKILGYDTDNDGKVDTESGDRAWTPLHGEFDEVESKKPAEVGFDHVDREKVNVYGVEPGDSDIVEQVVYSNDPMVVAGTIQYVDDTTGTLLDEKTLPEGEVGTKIKYTTKDKIKNYQDLGYELVSNDFSDGTQTYAKEGNDFIVHLKHATKTITPEDPATPGDPINPKGDVTYPDGVTKNDLTETVKRTINYVDAKGNPVKGAPDGTSSYVQTVTFKRAVVIDKVTGNILGYDTNNDGKADTESADRAWQPATQTLVAVKSADPSSVGYDNVDIANVSSQVVTPDQDDTTVTVTYSNNQVSGTIKYVDDTTGVELDSDPLPSGEIGSLINYTTKDKIKGYENQGYELVSNDFTDGSQVYEKTGNDFVVRLKHKTQTITPNDPNPATPGQPINPNDPNSPVYPTEADRKNLVKDATQTIHYVGAGDKTPADKPQTQKDAFTRTVTIDKVTGKVFSTSDWEGTKTFDTVDTPVVDGYHADKKVAGGLTATPDNPNVEETVTYTPNGKLIPVDENGTPIPGADTPTYTTDPDDPTKVLNPTVPNIDGWKPKDNQPGDSITPNGPGEDTKVPYVQVVSGTIKYVDDTTNATLDQGTLPAGEVGTKINYTTADKIKNYQDLGYELVSNDFTDGSQVYEKVGNDFVVHLKHATKTITPEDPATPGQPINPKGNAEYPNGVAKDDLTETVKRTINYVDAQGKPVNGSPDGASSYVQTVTFKRTAVIDKVTGKLLGYDTNNDGQVDTTDAERAWTPTRDEFAEVVSKTPAEVGFTHVDRPTVVSHVVLPGDQDATVTVVYSKDSLAVAGTIQYIDDTTGALLDENALPEGEVGAKINYTTADKIKNYQDLGYELVSNNFSDGTQTYAKDGNDFVVHLKHATKTITPEDPATPGQPINPKGNAEYPNGVAKDDLTDTVTRTINYVDADGNPVKGGPNCETTIKQTVTFKRAAVIDKVTGQLLGYDTNNDGQVDTTDAARAWSPMHGEFDEVESKTPAEVGYLHVDRPKVNVYGVVPGDQDIVEKVVYSNDPMVVAGTIQYIDDTTGVLLDEDALPEGEVGTKINYTTADKIKNYENKGYELVSNTFTDGTQTYAKAGNDFVVRLKHKTQTITPNDPDLVTPGEPINPNDPNSPVYPPATARENLIKAATQTIHYVGAGDQTPADKVQTKEDAFTRTVTIDKVTGKVLSTSDWQGSETFGTENTPVVDGYHADKKTAGGLTATVADPNVEETVTYTPNAKIVPVDPNGNPIPGADTPTYPTDPTDPTKVVPNEPIPDVPGYTPVDPSPITPTDPGKDTPVPYTQNQYGLTEQFVDEDGNELSPSVSKGSSYKHGDAFDVTGDAKVINGYVLVKQENTKGTFGNGDETAKFIYKKLGRIIPVDPNGNPIPGADTPIYQNDPNDPSKVVPNEPTPTVPGYTPSTPSVTPADPTKDTPVPYTKNETPTNPSEPTTPANPTNPSEPTAPGTPTNPTEPSPAVPGQTTPANQQAASSASEDKSATLPQTGNDQNETAAAAGLGLAGLSSLLALFGTRKKRHED</sequence>
<evidence type="ECO:0000256" key="4">
    <source>
        <dbReference type="ARBA" id="ARBA00022737"/>
    </source>
</evidence>
<evidence type="ECO:0000256" key="7">
    <source>
        <dbReference type="SAM" id="SignalP"/>
    </source>
</evidence>
<dbReference type="OrthoDB" id="2282350at2"/>
<dbReference type="EMBL" id="CP011013">
    <property type="protein sequence ID" value="AJT50310.1"/>
    <property type="molecule type" value="Genomic_DNA"/>
</dbReference>
<feature type="region of interest" description="Disordered" evidence="6">
    <location>
        <begin position="93"/>
        <end position="141"/>
    </location>
</feature>
<name>A0A0D4CK62_LIMMU</name>
<evidence type="ECO:0000256" key="1">
    <source>
        <dbReference type="ARBA" id="ARBA00022512"/>
    </source>
</evidence>
<feature type="region of interest" description="Disordered" evidence="6">
    <location>
        <begin position="46"/>
        <end position="67"/>
    </location>
</feature>